<comment type="similarity">
    <text evidence="2">Belongs to the OmpP1/FadL family.</text>
</comment>
<gene>
    <name evidence="9" type="ORF">THMIRHAT_06180</name>
</gene>
<dbReference type="SUPFAM" id="SSF56935">
    <property type="entry name" value="Porins"/>
    <property type="match status" value="1"/>
</dbReference>
<feature type="chain" id="PRO_5026260474" description="Aromatic hydrocarbon degradation protein" evidence="8">
    <location>
        <begin position="23"/>
        <end position="455"/>
    </location>
</feature>
<dbReference type="Pfam" id="PF03349">
    <property type="entry name" value="Toluene_X"/>
    <property type="match status" value="1"/>
</dbReference>
<dbReference type="PANTHER" id="PTHR35093:SF8">
    <property type="entry name" value="OUTER MEMBRANE PROTEIN NMB0088-RELATED"/>
    <property type="match status" value="1"/>
</dbReference>
<name>A0A6F8PL93_9GAMM</name>
<dbReference type="InterPro" id="IPR005017">
    <property type="entry name" value="OMPP1/FadL/TodX"/>
</dbReference>
<dbReference type="GO" id="GO:0015483">
    <property type="term" value="F:long-chain fatty acid transporting porin activity"/>
    <property type="evidence" value="ECO:0007669"/>
    <property type="project" value="TreeGrafter"/>
</dbReference>
<keyword evidence="6" id="KW-0472">Membrane</keyword>
<dbReference type="GO" id="GO:0009279">
    <property type="term" value="C:cell outer membrane"/>
    <property type="evidence" value="ECO:0007669"/>
    <property type="project" value="UniProtKB-SubCell"/>
</dbReference>
<keyword evidence="5 8" id="KW-0732">Signal</keyword>
<keyword evidence="10" id="KW-1185">Reference proteome</keyword>
<keyword evidence="4" id="KW-0812">Transmembrane</keyword>
<dbReference type="Proteomes" id="UP000501466">
    <property type="component" value="Chromosome"/>
</dbReference>
<evidence type="ECO:0000256" key="8">
    <source>
        <dbReference type="SAM" id="SignalP"/>
    </source>
</evidence>
<dbReference type="RefSeq" id="WP_173290677.1">
    <property type="nucleotide sequence ID" value="NZ_AP021888.1"/>
</dbReference>
<evidence type="ECO:0000256" key="4">
    <source>
        <dbReference type="ARBA" id="ARBA00022692"/>
    </source>
</evidence>
<organism evidence="9 10">
    <name type="scientific">Thiosulfativibrio zosterae</name>
    <dbReference type="NCBI Taxonomy" id="2675053"/>
    <lineage>
        <taxon>Bacteria</taxon>
        <taxon>Pseudomonadati</taxon>
        <taxon>Pseudomonadota</taxon>
        <taxon>Gammaproteobacteria</taxon>
        <taxon>Thiotrichales</taxon>
        <taxon>Piscirickettsiaceae</taxon>
        <taxon>Thiosulfativibrio</taxon>
    </lineage>
</organism>
<dbReference type="AlphaFoldDB" id="A0A6F8PL93"/>
<evidence type="ECO:0000313" key="10">
    <source>
        <dbReference type="Proteomes" id="UP000501466"/>
    </source>
</evidence>
<keyword evidence="7" id="KW-0998">Cell outer membrane</keyword>
<evidence type="ECO:0000256" key="1">
    <source>
        <dbReference type="ARBA" id="ARBA00004571"/>
    </source>
</evidence>
<evidence type="ECO:0000256" key="6">
    <source>
        <dbReference type="ARBA" id="ARBA00023136"/>
    </source>
</evidence>
<feature type="signal peptide" evidence="8">
    <location>
        <begin position="1"/>
        <end position="22"/>
    </location>
</feature>
<proteinExistence type="inferred from homology"/>
<dbReference type="KEGG" id="tzo:THMIRHAT_06180"/>
<evidence type="ECO:0000256" key="2">
    <source>
        <dbReference type="ARBA" id="ARBA00008163"/>
    </source>
</evidence>
<dbReference type="EMBL" id="AP021888">
    <property type="protein sequence ID" value="BBP42872.1"/>
    <property type="molecule type" value="Genomic_DNA"/>
</dbReference>
<evidence type="ECO:0000256" key="7">
    <source>
        <dbReference type="ARBA" id="ARBA00023237"/>
    </source>
</evidence>
<reference evidence="10" key="1">
    <citation type="submission" date="2019-11" db="EMBL/GenBank/DDBJ databases">
        <title>Isolation and characterization of two novel species in the genus Thiomicrorhabdus.</title>
        <authorList>
            <person name="Mochizuki J."/>
            <person name="Kojima H."/>
            <person name="Fukui M."/>
        </authorList>
    </citation>
    <scope>NUCLEOTIDE SEQUENCE [LARGE SCALE GENOMIC DNA]</scope>
    <source>
        <strain evidence="10">AkT22</strain>
    </source>
</reference>
<comment type="subcellular location">
    <subcellularLocation>
        <location evidence="1">Cell outer membrane</location>
        <topology evidence="1">Multi-pass membrane protein</topology>
    </subcellularLocation>
</comment>
<dbReference type="PANTHER" id="PTHR35093">
    <property type="entry name" value="OUTER MEMBRANE PROTEIN NMB0088-RELATED"/>
    <property type="match status" value="1"/>
</dbReference>
<protein>
    <recommendedName>
        <fullName evidence="11">Aromatic hydrocarbon degradation protein</fullName>
    </recommendedName>
</protein>
<dbReference type="Gene3D" id="2.40.160.60">
    <property type="entry name" value="Outer membrane protein transport protein (OMPP1/FadL/TodX)"/>
    <property type="match status" value="1"/>
</dbReference>
<evidence type="ECO:0000313" key="9">
    <source>
        <dbReference type="EMBL" id="BBP42872.1"/>
    </source>
</evidence>
<accession>A0A6F8PL93</accession>
<evidence type="ECO:0000256" key="3">
    <source>
        <dbReference type="ARBA" id="ARBA00022452"/>
    </source>
</evidence>
<keyword evidence="3" id="KW-1134">Transmembrane beta strand</keyword>
<evidence type="ECO:0008006" key="11">
    <source>
        <dbReference type="Google" id="ProtNLM"/>
    </source>
</evidence>
<sequence length="455" mass="47228">MKKTRIALAIATAALSSTPVFATNGDVLIGLGAQSRALGGTGTAAFYGSENALSNPGMLGKSVGTEFTIGGTLFKPNVKATTDVASMTGQPVSQTSDNDTNVIPEVSLSTRLSENLTFGLGIFGSAGMGVDYRDNAGTNGITAAAGQNGDGTALFNGYSNLQLMKFAPTLAYNSNNYGIGFAPVIQYGALDINYKASSINPATYANQGTSNVGNGMSTDLGFGYNLGGYFDITNDLTLALAYQSAISMKYKNQISTAATGFGLTMSDDLEQPAEMKVGVAYTMGSLMFTGDYKNIAWGSAKGYKDFGWEDQNVFGLGVKYSGNGYWAGAGYNYGSDPIKVLDESKTAAQGGYNNQATNLFNNHFFPGVVEQHFTFGGGYSLTKNIAIDGAVVYAPQVSKTINTGAVGGGMAYNAAVAGGSTQVAAAPYLSNPANASTHTVDHSQIGYTVSLRMNF</sequence>
<evidence type="ECO:0000256" key="5">
    <source>
        <dbReference type="ARBA" id="ARBA00022729"/>
    </source>
</evidence>